<dbReference type="GO" id="GO:0046983">
    <property type="term" value="F:protein dimerization activity"/>
    <property type="evidence" value="ECO:0007669"/>
    <property type="project" value="InterPro"/>
</dbReference>
<feature type="coiled-coil region" evidence="5">
    <location>
        <begin position="7"/>
        <end position="34"/>
    </location>
</feature>
<keyword evidence="3" id="KW-0804">Transcription</keyword>
<proteinExistence type="predicted"/>
<dbReference type="EMBL" id="CM007900">
    <property type="protein sequence ID" value="OTG06876.1"/>
    <property type="molecule type" value="Genomic_DNA"/>
</dbReference>
<gene>
    <name evidence="7" type="ORF">HannXRQ_Chr11g0324121</name>
    <name evidence="6" type="ORF">HanXRQr2_Chr11g0469541</name>
</gene>
<dbReference type="EMBL" id="MNCJ02000326">
    <property type="protein sequence ID" value="KAF5780222.1"/>
    <property type="molecule type" value="Genomic_DNA"/>
</dbReference>
<dbReference type="InterPro" id="IPR052610">
    <property type="entry name" value="bHLH_transcription_regulator"/>
</dbReference>
<dbReference type="GO" id="GO:0005634">
    <property type="term" value="C:nucleus"/>
    <property type="evidence" value="ECO:0007669"/>
    <property type="project" value="UniProtKB-SubCell"/>
</dbReference>
<dbReference type="InParanoid" id="A0A251T8L1"/>
<dbReference type="PANTHER" id="PTHR45959">
    <property type="entry name" value="BHLH TRANSCRIPTION FACTOR"/>
    <property type="match status" value="1"/>
</dbReference>
<evidence type="ECO:0000313" key="7">
    <source>
        <dbReference type="EMBL" id="OTG06876.1"/>
    </source>
</evidence>
<keyword evidence="2" id="KW-0805">Transcription regulation</keyword>
<dbReference type="OMA" id="KTAILIM"/>
<dbReference type="GO" id="GO:0003677">
    <property type="term" value="F:DNA binding"/>
    <property type="evidence" value="ECO:0007669"/>
    <property type="project" value="UniProtKB-KW"/>
</dbReference>
<evidence type="ECO:0000256" key="4">
    <source>
        <dbReference type="ARBA" id="ARBA00023242"/>
    </source>
</evidence>
<accession>A0A251T8L1</accession>
<dbReference type="InterPro" id="IPR036638">
    <property type="entry name" value="HLH_DNA-bd_sf"/>
</dbReference>
<comment type="subcellular location">
    <subcellularLocation>
        <location evidence="1">Nucleus</location>
    </subcellularLocation>
</comment>
<dbReference type="Proteomes" id="UP000215914">
    <property type="component" value="Chromosome 11"/>
</dbReference>
<evidence type="ECO:0000256" key="3">
    <source>
        <dbReference type="ARBA" id="ARBA00023163"/>
    </source>
</evidence>
<keyword evidence="5" id="KW-0175">Coiled coil</keyword>
<dbReference type="SUPFAM" id="SSF47459">
    <property type="entry name" value="HLH, helix-loop-helix DNA-binding domain"/>
    <property type="match status" value="1"/>
</dbReference>
<organism evidence="7 8">
    <name type="scientific">Helianthus annuus</name>
    <name type="common">Common sunflower</name>
    <dbReference type="NCBI Taxonomy" id="4232"/>
    <lineage>
        <taxon>Eukaryota</taxon>
        <taxon>Viridiplantae</taxon>
        <taxon>Streptophyta</taxon>
        <taxon>Embryophyta</taxon>
        <taxon>Tracheophyta</taxon>
        <taxon>Spermatophyta</taxon>
        <taxon>Magnoliopsida</taxon>
        <taxon>eudicotyledons</taxon>
        <taxon>Gunneridae</taxon>
        <taxon>Pentapetalae</taxon>
        <taxon>asterids</taxon>
        <taxon>campanulids</taxon>
        <taxon>Asterales</taxon>
        <taxon>Asteraceae</taxon>
        <taxon>Asteroideae</taxon>
        <taxon>Heliantheae alliance</taxon>
        <taxon>Heliantheae</taxon>
        <taxon>Helianthus</taxon>
    </lineage>
</organism>
<keyword evidence="6" id="KW-0238">DNA-binding</keyword>
<evidence type="ECO:0000256" key="1">
    <source>
        <dbReference type="ARBA" id="ARBA00004123"/>
    </source>
</evidence>
<name>A0A251T8L1_HELAN</name>
<reference evidence="6" key="3">
    <citation type="submission" date="2020-06" db="EMBL/GenBank/DDBJ databases">
        <title>Helianthus annuus Genome sequencing and assembly Release 2.</title>
        <authorList>
            <person name="Gouzy J."/>
            <person name="Langlade N."/>
            <person name="Munos S."/>
        </authorList>
    </citation>
    <scope>NUCLEOTIDE SEQUENCE</scope>
    <source>
        <tissue evidence="6">Leaves</tissue>
    </source>
</reference>
<dbReference type="AlphaFoldDB" id="A0A251T8L1"/>
<evidence type="ECO:0000313" key="6">
    <source>
        <dbReference type="EMBL" id="KAF5780222.1"/>
    </source>
</evidence>
<reference evidence="6 8" key="1">
    <citation type="journal article" date="2017" name="Nature">
        <title>The sunflower genome provides insights into oil metabolism, flowering and Asterid evolution.</title>
        <authorList>
            <person name="Badouin H."/>
            <person name="Gouzy J."/>
            <person name="Grassa C.J."/>
            <person name="Murat F."/>
            <person name="Staton S.E."/>
            <person name="Cottret L."/>
            <person name="Lelandais-Briere C."/>
            <person name="Owens G.L."/>
            <person name="Carrere S."/>
            <person name="Mayjonade B."/>
            <person name="Legrand L."/>
            <person name="Gill N."/>
            <person name="Kane N.C."/>
            <person name="Bowers J.E."/>
            <person name="Hubner S."/>
            <person name="Bellec A."/>
            <person name="Berard A."/>
            <person name="Berges H."/>
            <person name="Blanchet N."/>
            <person name="Boniface M.C."/>
            <person name="Brunel D."/>
            <person name="Catrice O."/>
            <person name="Chaidir N."/>
            <person name="Claudel C."/>
            <person name="Donnadieu C."/>
            <person name="Faraut T."/>
            <person name="Fievet G."/>
            <person name="Helmstetter N."/>
            <person name="King M."/>
            <person name="Knapp S.J."/>
            <person name="Lai Z."/>
            <person name="Le Paslier M.C."/>
            <person name="Lippi Y."/>
            <person name="Lorenzon L."/>
            <person name="Mandel J.R."/>
            <person name="Marage G."/>
            <person name="Marchand G."/>
            <person name="Marquand E."/>
            <person name="Bret-Mestries E."/>
            <person name="Morien E."/>
            <person name="Nambeesan S."/>
            <person name="Nguyen T."/>
            <person name="Pegot-Espagnet P."/>
            <person name="Pouilly N."/>
            <person name="Raftis F."/>
            <person name="Sallet E."/>
            <person name="Schiex T."/>
            <person name="Thomas J."/>
            <person name="Vandecasteele C."/>
            <person name="Vares D."/>
            <person name="Vear F."/>
            <person name="Vautrin S."/>
            <person name="Crespi M."/>
            <person name="Mangin B."/>
            <person name="Burke J.M."/>
            <person name="Salse J."/>
            <person name="Munos S."/>
            <person name="Vincourt P."/>
            <person name="Rieseberg L.H."/>
            <person name="Langlade N.B."/>
        </authorList>
    </citation>
    <scope>NUCLEOTIDE SEQUENCE [LARGE SCALE GENOMIC DNA]</scope>
    <source>
        <strain evidence="8">cv. SF193</strain>
        <tissue evidence="6">Leaves</tissue>
    </source>
</reference>
<keyword evidence="8" id="KW-1185">Reference proteome</keyword>
<evidence type="ECO:0000256" key="5">
    <source>
        <dbReference type="SAM" id="Coils"/>
    </source>
</evidence>
<dbReference type="Gene3D" id="4.10.280.10">
    <property type="entry name" value="Helix-loop-helix DNA-binding domain"/>
    <property type="match status" value="1"/>
</dbReference>
<sequence>MDKASVLEDAASYIKELQDRVKELEALQSTKRKVFQECVVYMKRSRIINYSDDEMDSRECADPCKPSPEIEVRISGNSVLVRIHCQKNLSSLVHIHTQMQKLGLSIISSSAMPFAKTAILIMIVAQVHTVLKPKSLCCCDSILRW</sequence>
<evidence type="ECO:0000256" key="2">
    <source>
        <dbReference type="ARBA" id="ARBA00023015"/>
    </source>
</evidence>
<keyword evidence="4" id="KW-0539">Nucleus</keyword>
<dbReference type="PANTHER" id="PTHR45959:SF35">
    <property type="entry name" value="MYC-TYPE, BASIC HELIX-LOOP-HELIX (BHLH) DOMAIN-CONTAINING PROTEIN-RELATED"/>
    <property type="match status" value="1"/>
</dbReference>
<dbReference type="STRING" id="4232.A0A251T8L1"/>
<dbReference type="Gramene" id="mRNA:HanXRQr2_Chr11g0469541">
    <property type="protein sequence ID" value="CDS:HanXRQr2_Chr11g0469541.1"/>
    <property type="gene ID" value="HanXRQr2_Chr11g0469541"/>
</dbReference>
<evidence type="ECO:0000313" key="8">
    <source>
        <dbReference type="Proteomes" id="UP000215914"/>
    </source>
</evidence>
<reference evidence="7" key="2">
    <citation type="submission" date="2017-02" db="EMBL/GenBank/DDBJ databases">
        <title>Sunflower complete genome.</title>
        <authorList>
            <person name="Langlade N."/>
            <person name="Munos S."/>
        </authorList>
    </citation>
    <scope>NUCLEOTIDE SEQUENCE [LARGE SCALE GENOMIC DNA]</scope>
    <source>
        <tissue evidence="7">Leaves</tissue>
    </source>
</reference>
<protein>
    <submittedName>
        <fullName evidence="6">Helix-loop-helix DNA-binding domain superfamily</fullName>
    </submittedName>
    <submittedName>
        <fullName evidence="7">Putative myc-type, basic helix-loop-helix (BHLH) domain-containing protein</fullName>
    </submittedName>
</protein>